<reference evidence="2 3" key="1">
    <citation type="submission" date="2020-08" db="EMBL/GenBank/DDBJ databases">
        <title>Sequencing the genomes of 1000 actinobacteria strains.</title>
        <authorList>
            <person name="Klenk H.-P."/>
        </authorList>
    </citation>
    <scope>NUCLEOTIDE SEQUENCE [LARGE SCALE GENOMIC DNA]</scope>
    <source>
        <strain evidence="2 3">DSM 45582</strain>
    </source>
</reference>
<comment type="caution">
    <text evidence="2">The sequence shown here is derived from an EMBL/GenBank/DDBJ whole genome shotgun (WGS) entry which is preliminary data.</text>
</comment>
<evidence type="ECO:0000313" key="2">
    <source>
        <dbReference type="EMBL" id="MBB5068894.1"/>
    </source>
</evidence>
<name>A0A840NBB8_9PSEU</name>
<dbReference type="EMBL" id="JACHIV010000001">
    <property type="protein sequence ID" value="MBB5068894.1"/>
    <property type="molecule type" value="Genomic_DNA"/>
</dbReference>
<keyword evidence="3" id="KW-1185">Reference proteome</keyword>
<feature type="region of interest" description="Disordered" evidence="1">
    <location>
        <begin position="30"/>
        <end position="61"/>
    </location>
</feature>
<feature type="compositionally biased region" description="Basic and acidic residues" evidence="1">
    <location>
        <begin position="30"/>
        <end position="42"/>
    </location>
</feature>
<dbReference type="AlphaFoldDB" id="A0A840NBB8"/>
<evidence type="ECO:0000256" key="1">
    <source>
        <dbReference type="SAM" id="MobiDB-lite"/>
    </source>
</evidence>
<dbReference type="RefSeq" id="WP_184478656.1">
    <property type="nucleotide sequence ID" value="NZ_JACHIV010000001.1"/>
</dbReference>
<gene>
    <name evidence="2" type="ORF">BJ969_001982</name>
</gene>
<protein>
    <submittedName>
        <fullName evidence="2">Uncharacterized protein</fullName>
    </submittedName>
</protein>
<accession>A0A840NBB8</accession>
<proteinExistence type="predicted"/>
<evidence type="ECO:0000313" key="3">
    <source>
        <dbReference type="Proteomes" id="UP000580474"/>
    </source>
</evidence>
<dbReference type="Proteomes" id="UP000580474">
    <property type="component" value="Unassembled WGS sequence"/>
</dbReference>
<sequence>MALVWIALLIESAVAFTLAAALATWAQRNWTDRARPQPSDRRTRTRNLADLAPNHRPCPDQ</sequence>
<organism evidence="2 3">
    <name type="scientific">Saccharopolyspora gloriosae</name>
    <dbReference type="NCBI Taxonomy" id="455344"/>
    <lineage>
        <taxon>Bacteria</taxon>
        <taxon>Bacillati</taxon>
        <taxon>Actinomycetota</taxon>
        <taxon>Actinomycetes</taxon>
        <taxon>Pseudonocardiales</taxon>
        <taxon>Pseudonocardiaceae</taxon>
        <taxon>Saccharopolyspora</taxon>
    </lineage>
</organism>